<comment type="caution">
    <text evidence="3">The sequence shown here is derived from an EMBL/GenBank/DDBJ whole genome shotgun (WGS) entry which is preliminary data.</text>
</comment>
<dbReference type="RefSeq" id="WP_251512554.1">
    <property type="nucleotide sequence ID" value="NZ_JAMBON010000006.1"/>
</dbReference>
<feature type="domain" description="Transglycosylase SLT" evidence="2">
    <location>
        <begin position="88"/>
        <end position="196"/>
    </location>
</feature>
<dbReference type="PANTHER" id="PTHR37423">
    <property type="entry name" value="SOLUBLE LYTIC MUREIN TRANSGLYCOSYLASE-RELATED"/>
    <property type="match status" value="1"/>
</dbReference>
<evidence type="ECO:0000256" key="1">
    <source>
        <dbReference type="ARBA" id="ARBA00007734"/>
    </source>
</evidence>
<accession>A0ABW4HSL1</accession>
<gene>
    <name evidence="3" type="ORF">ACFSBH_10790</name>
</gene>
<dbReference type="PROSITE" id="PS00922">
    <property type="entry name" value="TRANSGLYCOSYLASE"/>
    <property type="match status" value="1"/>
</dbReference>
<organism evidence="3 4">
    <name type="scientific">Oceanobacillus luteolus</name>
    <dbReference type="NCBI Taxonomy" id="1274358"/>
    <lineage>
        <taxon>Bacteria</taxon>
        <taxon>Bacillati</taxon>
        <taxon>Bacillota</taxon>
        <taxon>Bacilli</taxon>
        <taxon>Bacillales</taxon>
        <taxon>Bacillaceae</taxon>
        <taxon>Oceanobacillus</taxon>
    </lineage>
</organism>
<comment type="similarity">
    <text evidence="1">Belongs to the transglycosylase Slt family.</text>
</comment>
<protein>
    <submittedName>
        <fullName evidence="3">Lytic transglycosylase domain-containing protein</fullName>
    </submittedName>
</protein>
<proteinExistence type="inferred from homology"/>
<reference evidence="4" key="1">
    <citation type="journal article" date="2019" name="Int. J. Syst. Evol. Microbiol.">
        <title>The Global Catalogue of Microorganisms (GCM) 10K type strain sequencing project: providing services to taxonomists for standard genome sequencing and annotation.</title>
        <authorList>
            <consortium name="The Broad Institute Genomics Platform"/>
            <consortium name="The Broad Institute Genome Sequencing Center for Infectious Disease"/>
            <person name="Wu L."/>
            <person name="Ma J."/>
        </authorList>
    </citation>
    <scope>NUCLEOTIDE SEQUENCE [LARGE SCALE GENOMIC DNA]</scope>
    <source>
        <strain evidence="4">CGMCC 1.12376</strain>
    </source>
</reference>
<sequence length="207" mass="23291">MEIRDLQQVMQFQVLQTMTSSPSRTKSTASFAELAFKQLLQEKINQANIMNHSSMTQNTTMKPMQLNYIQPTYYPTQVSTQKSTDFDDYINEASEKYKVDKSLIYSVIKAESSFNPNATSSSGAQGLMQLMPTTARGLGVVNSFDPRENILGGTKYLRQMLNRYNQNIELALAAYNAGPGNVDKYQGIPPFSETRNYVSKVMNSYLA</sequence>
<dbReference type="InterPro" id="IPR000189">
    <property type="entry name" value="Transglyc_AS"/>
</dbReference>
<dbReference type="Pfam" id="PF01464">
    <property type="entry name" value="SLT"/>
    <property type="match status" value="1"/>
</dbReference>
<dbReference type="InterPro" id="IPR008258">
    <property type="entry name" value="Transglycosylase_SLT_dom_1"/>
</dbReference>
<keyword evidence="4" id="KW-1185">Reference proteome</keyword>
<dbReference type="Proteomes" id="UP001597221">
    <property type="component" value="Unassembled WGS sequence"/>
</dbReference>
<evidence type="ECO:0000313" key="3">
    <source>
        <dbReference type="EMBL" id="MFD1608142.1"/>
    </source>
</evidence>
<dbReference type="CDD" id="cd00254">
    <property type="entry name" value="LT-like"/>
    <property type="match status" value="1"/>
</dbReference>
<dbReference type="PANTHER" id="PTHR37423:SF2">
    <property type="entry name" value="MEMBRANE-BOUND LYTIC MUREIN TRANSGLYCOSYLASE C"/>
    <property type="match status" value="1"/>
</dbReference>
<dbReference type="Gene3D" id="1.10.530.10">
    <property type="match status" value="1"/>
</dbReference>
<name>A0ABW4HSL1_9BACI</name>
<evidence type="ECO:0000313" key="4">
    <source>
        <dbReference type="Proteomes" id="UP001597221"/>
    </source>
</evidence>
<dbReference type="InterPro" id="IPR023346">
    <property type="entry name" value="Lysozyme-like_dom_sf"/>
</dbReference>
<dbReference type="SUPFAM" id="SSF53955">
    <property type="entry name" value="Lysozyme-like"/>
    <property type="match status" value="1"/>
</dbReference>
<evidence type="ECO:0000259" key="2">
    <source>
        <dbReference type="Pfam" id="PF01464"/>
    </source>
</evidence>
<dbReference type="EMBL" id="JBHUDE010000047">
    <property type="protein sequence ID" value="MFD1608142.1"/>
    <property type="molecule type" value="Genomic_DNA"/>
</dbReference>